<accession>A0A5T0J0A4</accession>
<sequence length="896" mass="99644">MGQCFNGFLNSFSDHLYDLNGVKAQIGMRIVKTQAEVEEAKLKGETVFLVKDDGVYINGSFSNASGNVYFKGENVAEVIKNAKLGYDGVNGIPINAWEGIILDMSHIELDNSLMSHQSWRNYNFYMEAELALLQDIGYNFDRKLYYGDSIYESNLLNWQSDHGYYARKDGKWLIGEYNPTEYGVGLHIYGKNNIATQSHDILSSGVAASGIRIDGSNNQLIIANDTKVHTLGDYSNALLIAYGKDHVIEHNGELKATGKEGIAINIDFGDNTLGNAEEYRGSYIHQMSGNNQDDLAEYNLDGALVKSLNLNAASSTIGSLASIYIADNAYVNTINIAQWAKVEGDIISNWDPNNEKLANQYKDSFYTDLNFGSDSSLSRAAFNALDNTWSVKANVLGYDNFKMNVNENLNLQGSAFVYDLNNKAHFSLLGADGINPSLLYIKNNFTQDSNAILTAGINANGQSLVYVGGNANLAGAFNFYMLKDFYKDKVVLDPDLISANQIQGAFNSIVYDNSLDFSPTLNFIYDANTKELGVVRDYTPYIKNSSDISLAYALNSLAQNGKYEDIALLFKELDFATDAQTIAQGLNELNAKAYLDSAKISLDFQEELNKEALSDVRKGYTNEWQSFVTPFGTYQSSRANGDFDAYKGYGGGVKAKAIKGFDSFNLGFNLVLNTNNIDIDDTLANTKTTGAYAGIFSKYDLEDFYLLGSFRMGYEHTKLNRNVNIGAFSANYNSKFNSYLISEMVGIGKSFNHYGVSYGPLAYIEHSFLHHFAINEENQNSTALNIDSKNFHALNSFMGFNVNYEKGMSDKAIVNFYFLGGWNHYFLDSLKNNASFKDASLNKFYTKSKLSNQDSLYLQGEIDFTHNQSFFTRLMLSSDIKDNIDFSTKLEVGAKF</sequence>
<comment type="caution">
    <text evidence="2">The sequence shown here is derived from an EMBL/GenBank/DDBJ whole genome shotgun (WGS) entry which is preliminary data.</text>
</comment>
<gene>
    <name evidence="2" type="ORF">E5B80_01530</name>
</gene>
<dbReference type="SMART" id="SM00869">
    <property type="entry name" value="Autotransporter"/>
    <property type="match status" value="1"/>
</dbReference>
<dbReference type="InterPro" id="IPR005546">
    <property type="entry name" value="Autotransporte_beta"/>
</dbReference>
<proteinExistence type="predicted"/>
<dbReference type="InterPro" id="IPR036709">
    <property type="entry name" value="Autotransporte_beta_dom_sf"/>
</dbReference>
<evidence type="ECO:0000259" key="1">
    <source>
        <dbReference type="PROSITE" id="PS51208"/>
    </source>
</evidence>
<reference evidence="2" key="1">
    <citation type="submission" date="2019-04" db="EMBL/GenBank/DDBJ databases">
        <authorList>
            <consortium name="NARMS: The National Antimicrobial Resistance Monitoring System"/>
        </authorList>
    </citation>
    <scope>NUCLEOTIDE SEQUENCE</scope>
    <source>
        <strain evidence="2">FSIS11918609</strain>
    </source>
</reference>
<protein>
    <submittedName>
        <fullName evidence="2">Autotransporter outer membrane beta-barrel domain-containing protein</fullName>
    </submittedName>
</protein>
<dbReference type="Gene3D" id="2.40.128.130">
    <property type="entry name" value="Autotransporter beta-domain"/>
    <property type="match status" value="1"/>
</dbReference>
<organism evidence="2">
    <name type="scientific">Campylobacter coli</name>
    <dbReference type="NCBI Taxonomy" id="195"/>
    <lineage>
        <taxon>Bacteria</taxon>
        <taxon>Pseudomonadati</taxon>
        <taxon>Campylobacterota</taxon>
        <taxon>Epsilonproteobacteria</taxon>
        <taxon>Campylobacterales</taxon>
        <taxon>Campylobacteraceae</taxon>
        <taxon>Campylobacter</taxon>
    </lineage>
</organism>
<dbReference type="EMBL" id="AACCAN010000002">
    <property type="protein sequence ID" value="EAJ9571091.1"/>
    <property type="molecule type" value="Genomic_DNA"/>
</dbReference>
<dbReference type="SUPFAM" id="SSF103515">
    <property type="entry name" value="Autotransporter"/>
    <property type="match status" value="1"/>
</dbReference>
<dbReference type="AlphaFoldDB" id="A0A5T0J0A4"/>
<dbReference type="Pfam" id="PF03797">
    <property type="entry name" value="Autotransporter"/>
    <property type="match status" value="1"/>
</dbReference>
<feature type="domain" description="Autotransporter" evidence="1">
    <location>
        <begin position="619"/>
        <end position="896"/>
    </location>
</feature>
<dbReference type="RefSeq" id="WP_002782159.1">
    <property type="nucleotide sequence ID" value="NZ_CAKJUO010000001.1"/>
</dbReference>
<dbReference type="PROSITE" id="PS51208">
    <property type="entry name" value="AUTOTRANSPORTER"/>
    <property type="match status" value="1"/>
</dbReference>
<name>A0A5T0J0A4_CAMCO</name>
<evidence type="ECO:0000313" key="2">
    <source>
        <dbReference type="EMBL" id="EAJ9571091.1"/>
    </source>
</evidence>